<dbReference type="EMBL" id="CP034539">
    <property type="protein sequence ID" value="AZQ38627.1"/>
    <property type="molecule type" value="Genomic_DNA"/>
</dbReference>
<accession>A0A3S9MHH1</accession>
<gene>
    <name evidence="1" type="ORF">EJ357_38545</name>
</gene>
<keyword evidence="2" id="KW-1185">Reference proteome</keyword>
<protein>
    <submittedName>
        <fullName evidence="1">Uncharacterized protein</fullName>
    </submittedName>
</protein>
<sequence>MGPTLIEPGTGGEVQGWPAGLEVLQDRIGQLQRKNGWTLAEQASERCPDGMQRLLNPGRLGRGRGP</sequence>
<dbReference type="Proteomes" id="UP000280298">
    <property type="component" value="Chromosome"/>
</dbReference>
<dbReference type="OrthoDB" id="4954307at2"/>
<organism evidence="1 2">
    <name type="scientific">Streptomyces cyaneochromogenes</name>
    <dbReference type="NCBI Taxonomy" id="2496836"/>
    <lineage>
        <taxon>Bacteria</taxon>
        <taxon>Bacillati</taxon>
        <taxon>Actinomycetota</taxon>
        <taxon>Actinomycetes</taxon>
        <taxon>Kitasatosporales</taxon>
        <taxon>Streptomycetaceae</taxon>
        <taxon>Streptomyces</taxon>
    </lineage>
</organism>
<name>A0A3S9MHH1_9ACTN</name>
<evidence type="ECO:0000313" key="1">
    <source>
        <dbReference type="EMBL" id="AZQ38627.1"/>
    </source>
</evidence>
<evidence type="ECO:0000313" key="2">
    <source>
        <dbReference type="Proteomes" id="UP000280298"/>
    </source>
</evidence>
<reference evidence="1 2" key="1">
    <citation type="journal article" date="2019" name="Int. J. Syst. Evol. Microbiol.">
        <title>Streptomyces cyaneochromogenes sp. nov., a blue pigment-producing actinomycete from manganese-contaminated soil.</title>
        <authorList>
            <person name="Tang X."/>
            <person name="Zhao J."/>
            <person name="Li K."/>
            <person name="Chen Z."/>
            <person name="Sun Y."/>
            <person name="Gao J."/>
        </authorList>
    </citation>
    <scope>NUCLEOTIDE SEQUENCE [LARGE SCALE GENOMIC DNA]</scope>
    <source>
        <strain evidence="1 2">MK-45</strain>
    </source>
</reference>
<dbReference type="KEGG" id="scya:EJ357_38545"/>
<proteinExistence type="predicted"/>
<dbReference type="AlphaFoldDB" id="A0A3S9MHH1"/>